<dbReference type="GO" id="GO:0019154">
    <property type="term" value="F:glycolate dehydrogenase activity"/>
    <property type="evidence" value="ECO:0007669"/>
    <property type="project" value="UniProtKB-EC"/>
</dbReference>
<dbReference type="HOGENOM" id="CLU_023081_0_1_6"/>
<proteinExistence type="predicted"/>
<evidence type="ECO:0000259" key="7">
    <source>
        <dbReference type="PROSITE" id="PS51379"/>
    </source>
</evidence>
<reference evidence="8 9" key="1">
    <citation type="submission" date="2012-06" db="EMBL/GenBank/DDBJ databases">
        <title>Complete sequence of Thiocystis violascens DSM 198.</title>
        <authorList>
            <consortium name="US DOE Joint Genome Institute"/>
            <person name="Lucas S."/>
            <person name="Han J."/>
            <person name="Lapidus A."/>
            <person name="Cheng J.-F."/>
            <person name="Goodwin L."/>
            <person name="Pitluck S."/>
            <person name="Peters L."/>
            <person name="Ovchinnikova G."/>
            <person name="Teshima H."/>
            <person name="Detter J.C."/>
            <person name="Han C."/>
            <person name="Tapia R."/>
            <person name="Land M."/>
            <person name="Hauser L."/>
            <person name="Kyrpides N."/>
            <person name="Ivanova N."/>
            <person name="Pagani I."/>
            <person name="Vogl K."/>
            <person name="Liu Z."/>
            <person name="Frigaard N.-U."/>
            <person name="Bryant D."/>
            <person name="Woyke T."/>
        </authorList>
    </citation>
    <scope>NUCLEOTIDE SEQUENCE [LARGE SCALE GENOMIC DNA]</scope>
    <source>
        <strain evidence="9">ATCC 17096 / DSM 198 / 6111</strain>
    </source>
</reference>
<dbReference type="EMBL" id="CP003154">
    <property type="protein sequence ID" value="AFL75457.1"/>
    <property type="molecule type" value="Genomic_DNA"/>
</dbReference>
<dbReference type="AlphaFoldDB" id="I3YEN9"/>
<gene>
    <name evidence="8" type="ordered locus">Thivi_3597</name>
</gene>
<dbReference type="PIRSF" id="PIRSF000139">
    <property type="entry name" value="Glc_ox_4Fe-4S"/>
    <property type="match status" value="1"/>
</dbReference>
<evidence type="ECO:0000313" key="9">
    <source>
        <dbReference type="Proteomes" id="UP000006062"/>
    </source>
</evidence>
<dbReference type="PANTHER" id="PTHR32479">
    <property type="entry name" value="GLYCOLATE OXIDASE IRON-SULFUR SUBUNIT"/>
    <property type="match status" value="1"/>
</dbReference>
<evidence type="ECO:0000256" key="2">
    <source>
        <dbReference type="ARBA" id="ARBA00022723"/>
    </source>
</evidence>
<evidence type="ECO:0000256" key="3">
    <source>
        <dbReference type="ARBA" id="ARBA00022737"/>
    </source>
</evidence>
<keyword evidence="3" id="KW-0677">Repeat</keyword>
<comment type="catalytic activity">
    <reaction evidence="6">
        <text>glycolate + A = glyoxylate + AH2</text>
        <dbReference type="Rhea" id="RHEA:21264"/>
        <dbReference type="ChEBI" id="CHEBI:13193"/>
        <dbReference type="ChEBI" id="CHEBI:17499"/>
        <dbReference type="ChEBI" id="CHEBI:29805"/>
        <dbReference type="ChEBI" id="CHEBI:36655"/>
        <dbReference type="EC" id="1.1.99.14"/>
    </reaction>
</comment>
<keyword evidence="2 6" id="KW-0479">Metal-binding</keyword>
<dbReference type="Pfam" id="PF13183">
    <property type="entry name" value="Fer4_8"/>
    <property type="match status" value="1"/>
</dbReference>
<evidence type="ECO:0000256" key="5">
    <source>
        <dbReference type="ARBA" id="ARBA00023014"/>
    </source>
</evidence>
<dbReference type="GO" id="GO:0051539">
    <property type="term" value="F:4 iron, 4 sulfur cluster binding"/>
    <property type="evidence" value="ECO:0007669"/>
    <property type="project" value="UniProtKB-UniRule"/>
</dbReference>
<dbReference type="EC" id="1.1.99.14" evidence="6"/>
<evidence type="ECO:0000313" key="8">
    <source>
        <dbReference type="EMBL" id="AFL75457.1"/>
    </source>
</evidence>
<keyword evidence="4 6" id="KW-0408">Iron</keyword>
<keyword evidence="9" id="KW-1185">Reference proteome</keyword>
<organism evidence="8 9">
    <name type="scientific">Thiocystis violascens (strain ATCC 17096 / DSM 198 / 6111)</name>
    <name type="common">Chromatium violascens</name>
    <dbReference type="NCBI Taxonomy" id="765911"/>
    <lineage>
        <taxon>Bacteria</taxon>
        <taxon>Pseudomonadati</taxon>
        <taxon>Pseudomonadota</taxon>
        <taxon>Gammaproteobacteria</taxon>
        <taxon>Chromatiales</taxon>
        <taxon>Chromatiaceae</taxon>
        <taxon>Thiocystis</taxon>
    </lineage>
</organism>
<dbReference type="InterPro" id="IPR004017">
    <property type="entry name" value="Cys_rich_dom"/>
</dbReference>
<dbReference type="STRING" id="765911.Thivi_3597"/>
<keyword evidence="6" id="KW-0813">Transport</keyword>
<comment type="function">
    <text evidence="6">Component of a complex that catalyzes the oxidation of glycolate to glyoxylate.</text>
</comment>
<keyword evidence="6" id="KW-0249">Electron transport</keyword>
<dbReference type="Proteomes" id="UP000006062">
    <property type="component" value="Chromosome"/>
</dbReference>
<dbReference type="eggNOG" id="COG0247">
    <property type="taxonomic scope" value="Bacteria"/>
</dbReference>
<sequence length="400" mass="43031">MKTNPSSQELLRLADQCVKCGLCLPSCPTYAVARNEADSPRGRISLIQGWLSGDLALTDTLAGHLDGCLTCRACETACPSLVAYGRLADGAKALRVEALPARRSVLRRGWLAGLSDARIAGALGRLARIYRRSGLARLAELASLARLRWLRPYHRLASAMGLTARRIMPLDPPAADLDLFIGCMGSSAQGTAIEAALKVCERLGLRVRMPSEPACCGALLRHNGYPAEADARRANCARIHAGRVLVGLASACIAELREDPTLRDTWELCEFLDRAAWPETLALHPLPRRVLVHEPCSHRNLLGGNAAVYRLLARIPELEIAPLPGNDRCCGAAGTYLLQQPVMADALLREKLAPLSDLKPEIIATTNPGCALHLAAGIREAGLAIEVCHPVELIARQMDG</sequence>
<dbReference type="GO" id="GO:0046872">
    <property type="term" value="F:metal ion binding"/>
    <property type="evidence" value="ECO:0007669"/>
    <property type="project" value="UniProtKB-UniRule"/>
</dbReference>
<feature type="domain" description="4Fe-4S ferredoxin-type" evidence="7">
    <location>
        <begin position="8"/>
        <end position="37"/>
    </location>
</feature>
<dbReference type="InterPro" id="IPR012257">
    <property type="entry name" value="Glc_ox_4Fe-4S"/>
</dbReference>
<accession>I3YEN9</accession>
<name>I3YEN9_THIV6</name>
<feature type="domain" description="4Fe-4S ferredoxin-type" evidence="7">
    <location>
        <begin position="59"/>
        <end position="90"/>
    </location>
</feature>
<comment type="cofactor">
    <cofactor evidence="6">
        <name>[4Fe-4S] cluster</name>
        <dbReference type="ChEBI" id="CHEBI:49883"/>
    </cofactor>
    <text evidence="6">Binds 2 [4Fe-4S] clusters.</text>
</comment>
<evidence type="ECO:0000256" key="6">
    <source>
        <dbReference type="PIRNR" id="PIRNR000139"/>
    </source>
</evidence>
<dbReference type="Pfam" id="PF02754">
    <property type="entry name" value="CCG"/>
    <property type="match status" value="2"/>
</dbReference>
<dbReference type="PROSITE" id="PS00198">
    <property type="entry name" value="4FE4S_FER_1"/>
    <property type="match status" value="2"/>
</dbReference>
<dbReference type="InterPro" id="IPR009051">
    <property type="entry name" value="Helical_ferredxn"/>
</dbReference>
<keyword evidence="1 6" id="KW-0004">4Fe-4S</keyword>
<dbReference type="SUPFAM" id="SSF54862">
    <property type="entry name" value="4Fe-4S ferredoxins"/>
    <property type="match status" value="1"/>
</dbReference>
<dbReference type="RefSeq" id="WP_014779853.1">
    <property type="nucleotide sequence ID" value="NC_018012.1"/>
</dbReference>
<protein>
    <recommendedName>
        <fullName evidence="6">Glycolate oxidase iron-sulfur subunit</fullName>
        <ecNumber evidence="6">1.1.99.14</ecNumber>
    </recommendedName>
</protein>
<dbReference type="InterPro" id="IPR017900">
    <property type="entry name" value="4Fe4S_Fe_S_CS"/>
</dbReference>
<keyword evidence="5 6" id="KW-0411">Iron-sulfur</keyword>
<evidence type="ECO:0000256" key="4">
    <source>
        <dbReference type="ARBA" id="ARBA00023004"/>
    </source>
</evidence>
<dbReference type="KEGG" id="tvi:Thivi_3597"/>
<dbReference type="PANTHER" id="PTHR32479:SF17">
    <property type="entry name" value="GLYCOLATE OXIDASE IRON-SULFUR SUBUNIT"/>
    <property type="match status" value="1"/>
</dbReference>
<dbReference type="PROSITE" id="PS51379">
    <property type="entry name" value="4FE4S_FER_2"/>
    <property type="match status" value="2"/>
</dbReference>
<dbReference type="InterPro" id="IPR017896">
    <property type="entry name" value="4Fe4S_Fe-S-bd"/>
</dbReference>
<dbReference type="Gene3D" id="1.10.1060.10">
    <property type="entry name" value="Alpha-helical ferredoxin"/>
    <property type="match status" value="1"/>
</dbReference>
<comment type="catalytic activity">
    <reaction evidence="6">
        <text>(R)-lactate + A = pyruvate + AH2</text>
        <dbReference type="Rhea" id="RHEA:15089"/>
        <dbReference type="ChEBI" id="CHEBI:13193"/>
        <dbReference type="ChEBI" id="CHEBI:15361"/>
        <dbReference type="ChEBI" id="CHEBI:16004"/>
        <dbReference type="ChEBI" id="CHEBI:17499"/>
    </reaction>
</comment>
<evidence type="ECO:0000256" key="1">
    <source>
        <dbReference type="ARBA" id="ARBA00022485"/>
    </source>
</evidence>